<feature type="region of interest" description="Disordered" evidence="5">
    <location>
        <begin position="687"/>
        <end position="732"/>
    </location>
</feature>
<dbReference type="InterPro" id="IPR037593">
    <property type="entry name" value="MIOS/Sea4"/>
</dbReference>
<comment type="similarity">
    <text evidence="1">Belongs to the WD repeat mio family.</text>
</comment>
<dbReference type="InterPro" id="IPR049092">
    <property type="entry name" value="MIOS_a-sol"/>
</dbReference>
<dbReference type="InterPro" id="IPR001680">
    <property type="entry name" value="WD40_rpt"/>
</dbReference>
<dbReference type="PROSITE" id="PS50082">
    <property type="entry name" value="WD_REPEATS_2"/>
    <property type="match status" value="1"/>
</dbReference>
<comment type="caution">
    <text evidence="8">The sequence shown here is derived from an EMBL/GenBank/DDBJ whole genome shotgun (WGS) entry which is preliminary data.</text>
</comment>
<dbReference type="Pfam" id="PF17034">
    <property type="entry name" value="zinc_ribbon_16"/>
    <property type="match status" value="1"/>
</dbReference>
<dbReference type="AlphaFoldDB" id="A0A5C5G4J8"/>
<evidence type="ECO:0000256" key="3">
    <source>
        <dbReference type="ARBA" id="ARBA00022737"/>
    </source>
</evidence>
<dbReference type="EMBL" id="SOZI01000005">
    <property type="protein sequence ID" value="TNY24067.1"/>
    <property type="molecule type" value="Genomic_DNA"/>
</dbReference>
<dbReference type="Pfam" id="PF21719">
    <property type="entry name" value="MIOS_a-sol"/>
    <property type="match status" value="1"/>
</dbReference>
<evidence type="ECO:0000256" key="5">
    <source>
        <dbReference type="SAM" id="MobiDB-lite"/>
    </source>
</evidence>
<keyword evidence="2 4" id="KW-0853">WD repeat</keyword>
<feature type="compositionally biased region" description="Low complexity" evidence="5">
    <location>
        <begin position="171"/>
        <end position="203"/>
    </location>
</feature>
<feature type="region of interest" description="Disordered" evidence="5">
    <location>
        <begin position="526"/>
        <end position="572"/>
    </location>
</feature>
<feature type="domain" description="MIOS-like alpha-solenoid" evidence="7">
    <location>
        <begin position="780"/>
        <end position="913"/>
    </location>
</feature>
<dbReference type="CDD" id="cd16691">
    <property type="entry name" value="mRING-H2-C3H3C2_Mio"/>
    <property type="match status" value="1"/>
</dbReference>
<dbReference type="OrthoDB" id="341486at2759"/>
<dbReference type="Proteomes" id="UP000311382">
    <property type="component" value="Unassembled WGS sequence"/>
</dbReference>
<dbReference type="STRING" id="5288.A0A5C5G4J8"/>
<keyword evidence="3" id="KW-0677">Repeat</keyword>
<dbReference type="Pfam" id="PF21720">
    <property type="entry name" value="MIOS_WD40"/>
    <property type="match status" value="1"/>
</dbReference>
<feature type="compositionally biased region" description="Low complexity" evidence="5">
    <location>
        <begin position="689"/>
        <end position="713"/>
    </location>
</feature>
<dbReference type="PANTHER" id="PTHR16453:SF9">
    <property type="entry name" value="GATOR COMPLEX PROTEIN MIOS"/>
    <property type="match status" value="1"/>
</dbReference>
<protein>
    <submittedName>
        <fullName evidence="8">Uncharacterized protein</fullName>
    </submittedName>
</protein>
<evidence type="ECO:0000313" key="9">
    <source>
        <dbReference type="Proteomes" id="UP000311382"/>
    </source>
</evidence>
<name>A0A5C5G4J8_9BASI</name>
<evidence type="ECO:0000256" key="1">
    <source>
        <dbReference type="ARBA" id="ARBA00009713"/>
    </source>
</evidence>
<feature type="repeat" description="WD" evidence="4">
    <location>
        <begin position="261"/>
        <end position="296"/>
    </location>
</feature>
<dbReference type="InterPro" id="IPR015943">
    <property type="entry name" value="WD40/YVTN_repeat-like_dom_sf"/>
</dbReference>
<dbReference type="PANTHER" id="PTHR16453">
    <property type="entry name" value="WD40 DOMAIN-CONTAINING PROTEIN MIO FAMILY MEMBER"/>
    <property type="match status" value="1"/>
</dbReference>
<dbReference type="InterPro" id="IPR036322">
    <property type="entry name" value="WD40_repeat_dom_sf"/>
</dbReference>
<dbReference type="InterPro" id="IPR031488">
    <property type="entry name" value="Zn_ribbon_mio"/>
</dbReference>
<evidence type="ECO:0000313" key="8">
    <source>
        <dbReference type="EMBL" id="TNY24067.1"/>
    </source>
</evidence>
<dbReference type="Gene3D" id="2.130.10.10">
    <property type="entry name" value="YVTN repeat-like/Quinoprotein amine dehydrogenase"/>
    <property type="match status" value="1"/>
</dbReference>
<evidence type="ECO:0000259" key="7">
    <source>
        <dbReference type="Pfam" id="PF21719"/>
    </source>
</evidence>
<dbReference type="GO" id="GO:0005737">
    <property type="term" value="C:cytoplasm"/>
    <property type="evidence" value="ECO:0007669"/>
    <property type="project" value="TreeGrafter"/>
</dbReference>
<reference evidence="8 9" key="1">
    <citation type="submission" date="2019-03" db="EMBL/GenBank/DDBJ databases">
        <title>Rhodosporidium diobovatum UCD-FST 08-225 genome sequencing, assembly, and annotation.</title>
        <authorList>
            <person name="Fakankun I.U."/>
            <person name="Fristensky B."/>
            <person name="Levin D.B."/>
        </authorList>
    </citation>
    <scope>NUCLEOTIDE SEQUENCE [LARGE SCALE GENOMIC DNA]</scope>
    <source>
        <strain evidence="8 9">UCD-FST 08-225</strain>
    </source>
</reference>
<keyword evidence="9" id="KW-1185">Reference proteome</keyword>
<dbReference type="SUPFAM" id="SSF50978">
    <property type="entry name" value="WD40 repeat-like"/>
    <property type="match status" value="1"/>
</dbReference>
<evidence type="ECO:0000259" key="6">
    <source>
        <dbReference type="Pfam" id="PF17034"/>
    </source>
</evidence>
<sequence>MQSTRGKSVLWDPSPPSPSSPNRLLVGGGAELRLYSCSHPRHSFTATSVVTELAGLRAFAWAPHPQVPLVAAGLSTGRVLLLRLDDAPHADDRHKRVPPPAAQINVRHSRPCNVVTFCPDQPSLLAVGLEKGRGESLLVYDVSRSLDPSSTAHPSYPALGPAPTGNNRTFSLQRDGSQSGRGRGNSPAAAAAAAGSSSSSSSADPTPLVSFGSSEVVTSAAFLSSPSAPGSSASHTALLAAAMANKWLRVYDLRSPPSTVTTWSTRAVYGIAANPFHGQQFTSHGDDGTVRLWDLRKPMDPLLAWSETDAGALSALKMRNNVVARPLAETAWSAERRGTFATLEKDASRIRVWDLVDGPAPRLVGTAGPATRGSAGARGTDSQGRDEQEALRMPIVLDDRQTPAFRHSLTSFAFARAPSPHKSPHDLHFVGLSRDASNPGSSGQRLELVTLPAAPHAAFLERAVLLTTSTRDQTVLSVPSASALAAAAAAAEDGDPALATTSGLPAAHAAAASVSPHTPAALQLAVHDPLSPPPDRGRQLSLAGALGGPADRNATPRPGGFSGGGAPGLMRRVSSGPVSTLHLAGSPAVTGLDSAGAGGGGGGGGGGLAALATDMSVVIRQRVDAGYGSDALVNASLSGEGGIAEFWHWVARAQALSSENSTSDYDFRFRGVLRILLGFPPGMTNPALSSSSGASSPSGTGTPPSPVDGVGPSHAHAHGRGSASSRAPTPRSIYSDISRSLRRGDEAQSKHAAYTAACATLVARRRLGDTFAISSSQFAAQRKIALSACGAEWEEGWDKVCDRLAKKGDHEAAARHAFFSGQMERAMNHLRLCKDENLRMLAPIVAAYLAQKDALRTASSESNYAALCRSLSSDVETPWVRAMFAFLATSDWRELVDEMGLPLKDRVAVALRFLSDSELIPFLTELGDEALSSSDLEAVVLFGLRNDGLKLLSAYVDRSGDVQTVALACSFTSPGLIRADMRVQRWVETYRAQLDRLQLYAARAMFDAARGRRARAAFEQAKLAGRNAEAREVAGAMRRTAPPQIVVRCQFCATSIAPAKGAGMLGELSEPGRGAVGGPLGIKSTLCPSCSKQLPACCICLERPSLHSFDAHGPATLCWCQKCRHGGHASHLLAWFETSDVCAVAGCDCECNSGR</sequence>
<evidence type="ECO:0000256" key="2">
    <source>
        <dbReference type="ARBA" id="ARBA00022574"/>
    </source>
</evidence>
<organism evidence="8 9">
    <name type="scientific">Rhodotorula diobovata</name>
    <dbReference type="NCBI Taxonomy" id="5288"/>
    <lineage>
        <taxon>Eukaryota</taxon>
        <taxon>Fungi</taxon>
        <taxon>Dikarya</taxon>
        <taxon>Basidiomycota</taxon>
        <taxon>Pucciniomycotina</taxon>
        <taxon>Microbotryomycetes</taxon>
        <taxon>Sporidiobolales</taxon>
        <taxon>Sporidiobolaceae</taxon>
        <taxon>Rhodotorula</taxon>
    </lineage>
</organism>
<feature type="region of interest" description="Disordered" evidence="5">
    <location>
        <begin position="363"/>
        <end position="387"/>
    </location>
</feature>
<feature type="region of interest" description="Disordered" evidence="5">
    <location>
        <begin position="1"/>
        <end position="22"/>
    </location>
</feature>
<accession>A0A5C5G4J8</accession>
<proteinExistence type="inferred from homology"/>
<feature type="domain" description="GATOR2 complex protein MIO zinc-ribbon like" evidence="6">
    <location>
        <begin position="1109"/>
        <end position="1152"/>
    </location>
</feature>
<feature type="region of interest" description="Disordered" evidence="5">
    <location>
        <begin position="150"/>
        <end position="209"/>
    </location>
</feature>
<dbReference type="GO" id="GO:1904263">
    <property type="term" value="P:positive regulation of TORC1 signaling"/>
    <property type="evidence" value="ECO:0007669"/>
    <property type="project" value="TreeGrafter"/>
</dbReference>
<evidence type="ECO:0000256" key="4">
    <source>
        <dbReference type="PROSITE-ProRule" id="PRU00221"/>
    </source>
</evidence>
<gene>
    <name evidence="8" type="ORF">DMC30DRAFT_214707</name>
</gene>
<dbReference type="SMART" id="SM00320">
    <property type="entry name" value="WD40"/>
    <property type="match status" value="3"/>
</dbReference>